<dbReference type="InterPro" id="IPR029056">
    <property type="entry name" value="Ribokinase-like"/>
</dbReference>
<evidence type="ECO:0000256" key="8">
    <source>
        <dbReference type="ARBA" id="ARBA00022857"/>
    </source>
</evidence>
<evidence type="ECO:0000256" key="5">
    <source>
        <dbReference type="ARBA" id="ARBA00022723"/>
    </source>
</evidence>
<keyword evidence="23" id="KW-1185">Reference proteome</keyword>
<feature type="binding site" evidence="18">
    <location>
        <position position="126"/>
    </location>
    <ligand>
        <name>K(+)</name>
        <dbReference type="ChEBI" id="CHEBI:29103"/>
    </ligand>
</feature>
<feature type="binding site" evidence="17">
    <location>
        <begin position="420"/>
        <end position="424"/>
    </location>
    <ligand>
        <name>AMP</name>
        <dbReference type="ChEBI" id="CHEBI:456215"/>
    </ligand>
</feature>
<dbReference type="PANTHER" id="PTHR12592:SF0">
    <property type="entry name" value="ATP-DEPENDENT (S)-NAD(P)H-HYDRATE DEHYDRATASE"/>
    <property type="match status" value="1"/>
</dbReference>
<dbReference type="NCBIfam" id="TIGR00197">
    <property type="entry name" value="yjeF_nterm"/>
    <property type="match status" value="1"/>
</dbReference>
<evidence type="ECO:0000256" key="19">
    <source>
        <dbReference type="PIRNR" id="PIRNR017184"/>
    </source>
</evidence>
<dbReference type="EC" id="4.2.1.136" evidence="19"/>
<feature type="binding site" evidence="18">
    <location>
        <begin position="130"/>
        <end position="136"/>
    </location>
    <ligand>
        <name>(6S)-NADPHX</name>
        <dbReference type="ChEBI" id="CHEBI:64076"/>
    </ligand>
</feature>
<feature type="binding site" evidence="18">
    <location>
        <position position="159"/>
    </location>
    <ligand>
        <name>(6S)-NADPHX</name>
        <dbReference type="ChEBI" id="CHEBI:64076"/>
    </ligand>
</feature>
<evidence type="ECO:0000256" key="12">
    <source>
        <dbReference type="ARBA" id="ARBA00023239"/>
    </source>
</evidence>
<comment type="catalytic activity">
    <reaction evidence="2 18 19">
        <text>(6R)-NADPHX = (6S)-NADPHX</text>
        <dbReference type="Rhea" id="RHEA:32227"/>
        <dbReference type="ChEBI" id="CHEBI:64076"/>
        <dbReference type="ChEBI" id="CHEBI:64077"/>
        <dbReference type="EC" id="5.1.99.6"/>
    </reaction>
</comment>
<keyword evidence="11 18" id="KW-0413">Isomerase</keyword>
<keyword evidence="6 17" id="KW-0547">Nucleotide-binding</keyword>
<evidence type="ECO:0000256" key="10">
    <source>
        <dbReference type="ARBA" id="ARBA00023027"/>
    </source>
</evidence>
<evidence type="ECO:0000256" key="3">
    <source>
        <dbReference type="ARBA" id="ARBA00006001"/>
    </source>
</evidence>
<dbReference type="EC" id="5.1.99.6" evidence="19"/>
<dbReference type="Proteomes" id="UP000719942">
    <property type="component" value="Unassembled WGS sequence"/>
</dbReference>
<evidence type="ECO:0000256" key="11">
    <source>
        <dbReference type="ARBA" id="ARBA00023235"/>
    </source>
</evidence>
<evidence type="ECO:0000256" key="7">
    <source>
        <dbReference type="ARBA" id="ARBA00022840"/>
    </source>
</evidence>
<keyword evidence="5 18" id="KW-0479">Metal-binding</keyword>
<feature type="binding site" evidence="18">
    <location>
        <position position="58"/>
    </location>
    <ligand>
        <name>K(+)</name>
        <dbReference type="ChEBI" id="CHEBI:29103"/>
    </ligand>
</feature>
<reference evidence="22 23" key="1">
    <citation type="submission" date="2021-03" db="EMBL/GenBank/DDBJ databases">
        <title>Caproiciproducens sp. nov. isolated from feces of cow.</title>
        <authorList>
            <person name="Choi J.-Y."/>
        </authorList>
    </citation>
    <scope>NUCLEOTIDE SEQUENCE [LARGE SCALE GENOMIC DNA]</scope>
    <source>
        <strain evidence="22 23">AGMB10547</strain>
    </source>
</reference>
<evidence type="ECO:0000256" key="6">
    <source>
        <dbReference type="ARBA" id="ARBA00022741"/>
    </source>
</evidence>
<comment type="subunit">
    <text evidence="17">Homotetramer.</text>
</comment>
<gene>
    <name evidence="17" type="primary">nnrD</name>
    <name evidence="18" type="synonym">nnrE</name>
    <name evidence="22" type="ORF">J5W02_12895</name>
</gene>
<dbReference type="InterPro" id="IPR000631">
    <property type="entry name" value="CARKD"/>
</dbReference>
<evidence type="ECO:0000259" key="20">
    <source>
        <dbReference type="PROSITE" id="PS51383"/>
    </source>
</evidence>
<feature type="domain" description="YjeF C-terminal" evidence="20">
    <location>
        <begin position="226"/>
        <end position="509"/>
    </location>
</feature>
<dbReference type="HAMAP" id="MF_01966">
    <property type="entry name" value="NADHX_epimerase"/>
    <property type="match status" value="1"/>
</dbReference>
<keyword evidence="7 17" id="KW-0067">ATP-binding</keyword>
<evidence type="ECO:0000256" key="17">
    <source>
        <dbReference type="HAMAP-Rule" id="MF_01965"/>
    </source>
</evidence>
<comment type="function">
    <text evidence="17">Catalyzes the dehydration of the S-form of NAD(P)HX at the expense of ADP, which is converted to AMP. Together with NAD(P)HX epimerase, which catalyzes the epimerization of the S- and R-forms, the enzyme allows the repair of both epimers of NAD(P)HX, a damaged form of NAD(P)H that is a result of enzymatic or heat-dependent hydration.</text>
</comment>
<dbReference type="SUPFAM" id="SSF64153">
    <property type="entry name" value="YjeF N-terminal domain-like"/>
    <property type="match status" value="1"/>
</dbReference>
<evidence type="ECO:0000259" key="21">
    <source>
        <dbReference type="PROSITE" id="PS51385"/>
    </source>
</evidence>
<dbReference type="CDD" id="cd01171">
    <property type="entry name" value="YXKO-related"/>
    <property type="match status" value="1"/>
</dbReference>
<feature type="binding site" evidence="17">
    <location>
        <position position="332"/>
    </location>
    <ligand>
        <name>(6S)-NADPHX</name>
        <dbReference type="ChEBI" id="CHEBI:64076"/>
    </ligand>
</feature>
<dbReference type="Gene3D" id="3.40.1190.20">
    <property type="match status" value="1"/>
</dbReference>
<keyword evidence="9 18" id="KW-0630">Potassium</keyword>
<comment type="cofactor">
    <cofactor evidence="18 19">
        <name>K(+)</name>
        <dbReference type="ChEBI" id="CHEBI:29103"/>
    </cofactor>
    <text evidence="18 19">Binds 1 potassium ion per subunit.</text>
</comment>
<dbReference type="Pfam" id="PF03853">
    <property type="entry name" value="YjeF_N"/>
    <property type="match status" value="1"/>
</dbReference>
<comment type="cofactor">
    <cofactor evidence="17">
        <name>Mg(2+)</name>
        <dbReference type="ChEBI" id="CHEBI:18420"/>
    </cofactor>
</comment>
<sequence length="511" mass="53796">MKVLDCKQSRELEQSAVDSGISYLELMENAGAAAVRFLRKKFSLSGRKVVILCGKGNNGGDGFVAARKLSELGVAVMVVIADGLPHTDLAKTVFSRLKDTSVKILDGAENGERVEAAVSSADFIMDAIYGTGFHGCAPDHMLPLFHAVQNSAAVVVSLDIPSGANCDSGAVDGECINADYTITFSTLKNGHLIYPAKKYCGQVAVAPIGIDANLISSQKSSLELTELSQAQSLMKPRDPLSNKGTYGRLLCICGSEGMAGAAVMSAKAAVRCGAGIVDVALPRTIYPIVASQIVEPVHTLLDYLPDGTMLSDSRSALQKALQKAKVCLIGCGLGCGKETARIVCEIVSDSKVPLIIDADGINVLAENINILKTVRVPVVLTPHPGEMARLMKTTVEDVQAHRFEYARSFAAQYNVILVLKGAGTLIAEPNGMVHLNPTGNAGMAKGGSGDVLAGMLASFIAQGNDPVAAAVGAVYLHGEAGDRCARRFSQYAMLPTDMIEMLPGLFLELER</sequence>
<comment type="caution">
    <text evidence="18">Lacks conserved residue(s) required for the propagation of feature annotation.</text>
</comment>
<comment type="similarity">
    <text evidence="3 19">In the N-terminal section; belongs to the NnrE/AIBP family.</text>
</comment>
<keyword evidence="13" id="KW-0511">Multifunctional enzyme</keyword>
<keyword evidence="12 17" id="KW-0456">Lyase</keyword>
<comment type="caution">
    <text evidence="22">The sequence shown here is derived from an EMBL/GenBank/DDBJ whole genome shotgun (WGS) entry which is preliminary data.</text>
</comment>
<evidence type="ECO:0000256" key="1">
    <source>
        <dbReference type="ARBA" id="ARBA00000013"/>
    </source>
</evidence>
<feature type="binding site" evidence="17">
    <location>
        <position position="450"/>
    </location>
    <ligand>
        <name>(6S)-NADPHX</name>
        <dbReference type="ChEBI" id="CHEBI:64076"/>
    </ligand>
</feature>
<evidence type="ECO:0000256" key="16">
    <source>
        <dbReference type="ARBA" id="ARBA00049209"/>
    </source>
</evidence>
<evidence type="ECO:0000313" key="23">
    <source>
        <dbReference type="Proteomes" id="UP000719942"/>
    </source>
</evidence>
<evidence type="ECO:0000256" key="4">
    <source>
        <dbReference type="ARBA" id="ARBA00009524"/>
    </source>
</evidence>
<dbReference type="PROSITE" id="PS51385">
    <property type="entry name" value="YJEF_N"/>
    <property type="match status" value="1"/>
</dbReference>
<feature type="binding site" evidence="18">
    <location>
        <begin position="57"/>
        <end position="61"/>
    </location>
    <ligand>
        <name>(6S)-NADPHX</name>
        <dbReference type="ChEBI" id="CHEBI:64076"/>
    </ligand>
</feature>
<dbReference type="PROSITE" id="PS01050">
    <property type="entry name" value="YJEF_C_2"/>
    <property type="match status" value="1"/>
</dbReference>
<comment type="function">
    <text evidence="14 19">Bifunctional enzyme that catalyzes the epimerization of the S- and R-forms of NAD(P)HX and the dehydration of the S-form of NAD(P)HX at the expense of ADP, which is converted to AMP. This allows the repair of both epimers of NAD(P)HX, a damaged form of NAD(P)H that is a result of enzymatic or heat-dependent hydration.</text>
</comment>
<comment type="similarity">
    <text evidence="4 19">In the C-terminal section; belongs to the NnrD/CARKD family.</text>
</comment>
<dbReference type="PROSITE" id="PS51383">
    <property type="entry name" value="YJEF_C_3"/>
    <property type="match status" value="1"/>
</dbReference>
<evidence type="ECO:0000256" key="15">
    <source>
        <dbReference type="ARBA" id="ARBA00048238"/>
    </source>
</evidence>
<keyword evidence="8 17" id="KW-0521">NADP</keyword>
<dbReference type="InterPro" id="IPR030677">
    <property type="entry name" value="Nnr"/>
</dbReference>
<comment type="function">
    <text evidence="18">Catalyzes the epimerization of the S- and R-forms of NAD(P)HX, a damaged form of NAD(P)H that is a result of enzymatic or heat-dependent hydration. This is a prerequisite for the S-specific NAD(P)H-hydrate dehydratase to allow the repair of both epimers of NAD(P)HX.</text>
</comment>
<keyword evidence="10 17" id="KW-0520">NAD</keyword>
<evidence type="ECO:0000256" key="13">
    <source>
        <dbReference type="ARBA" id="ARBA00023268"/>
    </source>
</evidence>
<comment type="catalytic activity">
    <reaction evidence="1 18 19">
        <text>(6R)-NADHX = (6S)-NADHX</text>
        <dbReference type="Rhea" id="RHEA:32215"/>
        <dbReference type="ChEBI" id="CHEBI:64074"/>
        <dbReference type="ChEBI" id="CHEBI:64075"/>
        <dbReference type="EC" id="5.1.99.6"/>
    </reaction>
</comment>
<dbReference type="Pfam" id="PF01256">
    <property type="entry name" value="Carb_kinase"/>
    <property type="match status" value="1"/>
</dbReference>
<feature type="domain" description="YjeF N-terminal" evidence="21">
    <location>
        <begin position="9"/>
        <end position="216"/>
    </location>
</feature>
<dbReference type="InterPro" id="IPR017953">
    <property type="entry name" value="Carbohydrate_kinase_pred_CS"/>
</dbReference>
<dbReference type="NCBIfam" id="TIGR00196">
    <property type="entry name" value="yjeF_cterm"/>
    <property type="match status" value="1"/>
</dbReference>
<dbReference type="InterPro" id="IPR004443">
    <property type="entry name" value="YjeF_N_dom"/>
</dbReference>
<evidence type="ECO:0000256" key="14">
    <source>
        <dbReference type="ARBA" id="ARBA00025153"/>
    </source>
</evidence>
<dbReference type="RefSeq" id="WP_219966102.1">
    <property type="nucleotide sequence ID" value="NZ_JAGFNZ010000005.1"/>
</dbReference>
<dbReference type="EMBL" id="JAGFNZ010000005">
    <property type="protein sequence ID" value="MBW7573707.1"/>
    <property type="molecule type" value="Genomic_DNA"/>
</dbReference>
<feature type="binding site" evidence="17">
    <location>
        <position position="449"/>
    </location>
    <ligand>
        <name>AMP</name>
        <dbReference type="ChEBI" id="CHEBI:456215"/>
    </ligand>
</feature>
<dbReference type="SUPFAM" id="SSF53613">
    <property type="entry name" value="Ribokinase-like"/>
    <property type="match status" value="1"/>
</dbReference>
<accession>A0ABS7DRR2</accession>
<comment type="similarity">
    <text evidence="18">Belongs to the NnrE/AIBP family.</text>
</comment>
<protein>
    <recommendedName>
        <fullName evidence="19">Bifunctional NAD(P)H-hydrate repair enzyme</fullName>
    </recommendedName>
    <alternativeName>
        <fullName evidence="19">Nicotinamide nucleotide repair protein</fullName>
    </alternativeName>
    <domain>
        <recommendedName>
            <fullName evidence="19">ADP-dependent (S)-NAD(P)H-hydrate dehydratase</fullName>
            <ecNumber evidence="19">4.2.1.136</ecNumber>
        </recommendedName>
        <alternativeName>
            <fullName evidence="19">ADP-dependent NAD(P)HX dehydratase</fullName>
        </alternativeName>
    </domain>
    <domain>
        <recommendedName>
            <fullName evidence="19">NAD(P)H-hydrate epimerase</fullName>
            <ecNumber evidence="19">5.1.99.6</ecNumber>
        </recommendedName>
    </domain>
</protein>
<feature type="binding site" evidence="18">
    <location>
        <position position="162"/>
    </location>
    <ligand>
        <name>K(+)</name>
        <dbReference type="ChEBI" id="CHEBI:29103"/>
    </ligand>
</feature>
<name>A0ABS7DRR2_9FIRM</name>
<feature type="binding site" evidence="17">
    <location>
        <position position="261"/>
    </location>
    <ligand>
        <name>(6S)-NADPHX</name>
        <dbReference type="ChEBI" id="CHEBI:64076"/>
    </ligand>
</feature>
<evidence type="ECO:0000313" key="22">
    <source>
        <dbReference type="EMBL" id="MBW7573707.1"/>
    </source>
</evidence>
<dbReference type="PANTHER" id="PTHR12592">
    <property type="entry name" value="ATP-DEPENDENT (S)-NAD(P)H-HYDRATE DEHYDRATASE FAMILY MEMBER"/>
    <property type="match status" value="1"/>
</dbReference>
<organism evidence="22 23">
    <name type="scientific">Caproiciproducens faecalis</name>
    <dbReference type="NCBI Taxonomy" id="2820301"/>
    <lineage>
        <taxon>Bacteria</taxon>
        <taxon>Bacillati</taxon>
        <taxon>Bacillota</taxon>
        <taxon>Clostridia</taxon>
        <taxon>Eubacteriales</taxon>
        <taxon>Acutalibacteraceae</taxon>
        <taxon>Caproiciproducens</taxon>
    </lineage>
</organism>
<dbReference type="Gene3D" id="3.40.50.10260">
    <property type="entry name" value="YjeF N-terminal domain"/>
    <property type="match status" value="1"/>
</dbReference>
<comment type="similarity">
    <text evidence="17">Belongs to the NnrD/CARKD family.</text>
</comment>
<evidence type="ECO:0000256" key="18">
    <source>
        <dbReference type="HAMAP-Rule" id="MF_01966"/>
    </source>
</evidence>
<dbReference type="HAMAP" id="MF_01965">
    <property type="entry name" value="NADHX_dehydratase"/>
    <property type="match status" value="1"/>
</dbReference>
<evidence type="ECO:0000256" key="9">
    <source>
        <dbReference type="ARBA" id="ARBA00022958"/>
    </source>
</evidence>
<feature type="binding site" evidence="17">
    <location>
        <position position="383"/>
    </location>
    <ligand>
        <name>(6S)-NADPHX</name>
        <dbReference type="ChEBI" id="CHEBI:64076"/>
    </ligand>
</feature>
<comment type="catalytic activity">
    <reaction evidence="15 17 19">
        <text>(6S)-NADHX + ADP = AMP + phosphate + NADH + H(+)</text>
        <dbReference type="Rhea" id="RHEA:32223"/>
        <dbReference type="ChEBI" id="CHEBI:15378"/>
        <dbReference type="ChEBI" id="CHEBI:43474"/>
        <dbReference type="ChEBI" id="CHEBI:57945"/>
        <dbReference type="ChEBI" id="CHEBI:64074"/>
        <dbReference type="ChEBI" id="CHEBI:456215"/>
        <dbReference type="ChEBI" id="CHEBI:456216"/>
        <dbReference type="EC" id="4.2.1.136"/>
    </reaction>
</comment>
<dbReference type="InterPro" id="IPR036652">
    <property type="entry name" value="YjeF_N_dom_sf"/>
</dbReference>
<evidence type="ECO:0000256" key="2">
    <source>
        <dbReference type="ARBA" id="ARBA00000909"/>
    </source>
</evidence>
<proteinExistence type="inferred from homology"/>
<dbReference type="PIRSF" id="PIRSF017184">
    <property type="entry name" value="Nnr"/>
    <property type="match status" value="1"/>
</dbReference>
<comment type="catalytic activity">
    <reaction evidence="16 17 19">
        <text>(6S)-NADPHX + ADP = AMP + phosphate + NADPH + H(+)</text>
        <dbReference type="Rhea" id="RHEA:32235"/>
        <dbReference type="ChEBI" id="CHEBI:15378"/>
        <dbReference type="ChEBI" id="CHEBI:43474"/>
        <dbReference type="ChEBI" id="CHEBI:57783"/>
        <dbReference type="ChEBI" id="CHEBI:64076"/>
        <dbReference type="ChEBI" id="CHEBI:456215"/>
        <dbReference type="ChEBI" id="CHEBI:456216"/>
        <dbReference type="EC" id="4.2.1.136"/>
    </reaction>
</comment>